<feature type="region of interest" description="Disordered" evidence="5">
    <location>
        <begin position="1315"/>
        <end position="1347"/>
    </location>
</feature>
<feature type="region of interest" description="Disordered" evidence="5">
    <location>
        <begin position="1"/>
        <end position="20"/>
    </location>
</feature>
<gene>
    <name evidence="7" type="ORF">TWF703_007719</name>
</gene>
<dbReference type="PANTHER" id="PTHR12792:SF0">
    <property type="entry name" value="SEPARIN"/>
    <property type="match status" value="1"/>
</dbReference>
<feature type="domain" description="Peptidase C50" evidence="6">
    <location>
        <begin position="1878"/>
        <end position="1973"/>
    </location>
</feature>
<evidence type="ECO:0000259" key="6">
    <source>
        <dbReference type="PROSITE" id="PS51700"/>
    </source>
</evidence>
<dbReference type="InterPro" id="IPR005314">
    <property type="entry name" value="Peptidase_C50"/>
</dbReference>
<proteinExistence type="predicted"/>
<evidence type="ECO:0000256" key="3">
    <source>
        <dbReference type="ARBA" id="ARBA00022801"/>
    </source>
</evidence>
<protein>
    <recommendedName>
        <fullName evidence="2">separase</fullName>
        <ecNumber evidence="2">3.4.22.49</ecNumber>
    </recommendedName>
</protein>
<comment type="catalytic activity">
    <reaction evidence="1">
        <text>All bonds known to be hydrolyzed by this endopeptidase have arginine in P1 and an acidic residue in P4. P6 is often occupied by an acidic residue or by a hydroxy-amino-acid residue, the phosphorylation of which enhances cleavage.</text>
        <dbReference type="EC" id="3.4.22.49"/>
    </reaction>
</comment>
<dbReference type="GO" id="GO:0051307">
    <property type="term" value="P:meiotic chromosome separation"/>
    <property type="evidence" value="ECO:0007669"/>
    <property type="project" value="TreeGrafter"/>
</dbReference>
<dbReference type="EC" id="3.4.22.49" evidence="2"/>
<dbReference type="SUPFAM" id="SSF48452">
    <property type="entry name" value="TPR-like"/>
    <property type="match status" value="1"/>
</dbReference>
<organism evidence="7 8">
    <name type="scientific">Orbilia oligospora</name>
    <name type="common">Nematode-trapping fungus</name>
    <name type="synonym">Arthrobotrys oligospora</name>
    <dbReference type="NCBI Taxonomy" id="2813651"/>
    <lineage>
        <taxon>Eukaryota</taxon>
        <taxon>Fungi</taxon>
        <taxon>Dikarya</taxon>
        <taxon>Ascomycota</taxon>
        <taxon>Pezizomycotina</taxon>
        <taxon>Orbiliomycetes</taxon>
        <taxon>Orbiliales</taxon>
        <taxon>Orbiliaceae</taxon>
        <taxon>Orbilia</taxon>
    </lineage>
</organism>
<accession>A0A7C8JT22</accession>
<dbReference type="PANTHER" id="PTHR12792">
    <property type="entry name" value="EXTRA SPINDLE POLES 1-RELATED"/>
    <property type="match status" value="1"/>
</dbReference>
<dbReference type="Gene3D" id="1.25.40.10">
    <property type="entry name" value="Tetratricopeptide repeat domain"/>
    <property type="match status" value="1"/>
</dbReference>
<dbReference type="InterPro" id="IPR011990">
    <property type="entry name" value="TPR-like_helical_dom_sf"/>
</dbReference>
<keyword evidence="4" id="KW-0159">Chromosome partition</keyword>
<sequence>MPQLLGSRAIAKRSGQPPSRDRRHCVVLDVVAVETRVLDNCPNDCPRLVSSNSTLRVCFISGVDDDDDSGNDSPKTSLLLINSFNIPFDDMAVTKAAGPHDTIRKGLAALDSCTPSIPVALHDLLFPKSSNSSKLVRTKSIPALKAKASASSSTAITDEQRSRIAIEALNSALQLLKDAASQPANGKSKATSSKSTLDNVIECGRNAISYLSSKSDCGLKPGTLESAHINFLNRLAQHGKYDIGLEEALSLKLRLCASKTDSGKKKTVESVFDWNEAPKEQESLALAISVQIIALRLVAAKPEPSVLQKLPKILQHPNNTYSMIESLYHFSHIKATKQFDSLATTTYACASALSNLRETEPAKGTLARLTAELRFLSILYKVLPAKLEGYSVPAAQIGDIWSLLSHSILVTRTKPLGASPKENYQRILAFVTPILAELVGGNIPLGSFESKYLTCCTAITAAAEDAQLWDEAPRWLKDFMSQLGPRQHQNLVNSSTVRLTTSILKAIAAGTVQSTAAEDLQKALEILLQPLSGSKEKLQSLFVEVMQLRRASSNCLSAGSTIPEDVSKGCVEICFGAISFARRCALAGILDLQSSSKDRQMIISSIDHFLVASRKSPRCRDIDSWWELEDQRLQEIIALGKLLDEAIEDEDSPSTDSKQNIFEKVSVFYQQHSITLRKENQTEKSIQAYQRSVSCFENRPLDEAISGNLAAKHERLGAMYVGLGDLSRGMESFDAALKVHVTVGDFDNITDHFAEGQIDDLHNEEEKAIAKTLSQYVKCCLDSGKGLRFWDNQEFTDDIRYLAALFQIQACLGSGLPQSYELVFSPLCQLLSNSGISLNIRSKGAMILVSILPEIPEKEMQDSVQLVANLRSEIFELTKSLPSQSALSGSTLYQCGTLSLAICVAYLSDHDQKVECLLDGLNCWEELLRACTSRQQLTECSANGDFMVEKLRLLVDFLDMKGYAMARKQALELLLRLYRMLDYSVDVVVGCTISLGVQYLRLGFSGKSGSILADADAWITKENVSTTTKLEWNLAYTEYLISTGEGNLSKGTDFLGAAQEMVEQDPTVFAAAASGAKMQKRVELNRLVSRACYVSSLLALDKGSINTSIALARRSLKLIQRAWAGLEALAKHKGQASANGKAELGIVTYTTTVAALSGPFLWPIVRSIYDILVHIATLYIHQGMQREALFYVQEARLVAEAVDSKSLLFHILSIFGDLHIRLGMLEEGEEKLRQATTLKEQLLEKGKELVSFDCTLGIMYRKNKSWTMELDAYNNAEKTLETLMGSNAGKPEGAVFGDITEKVANLQIAEMDVKSKGRKPTVGTKGRGRATKATAKTAPPKTKPQTDSAIVNQCAGLTRLRDDVLRLKAVNLAIQQKWDIAQALLSETANSSLGSRELVTQRLAVARSSLLQALAAIDEDDEFHTLQETAIVIPSVASVKTIETAPTKPGKKTPKKPVATIDDELVAPSRSAALLHEARDNMLAIQALAATICPTTTLNVLSTMLGEVICLLAAITSDAGMGKTIPAINSLELYRSISLAREKSAIEEEKAESAEKDDLRWPTLPQSQLEIDTASLLNFQKDYVDIIPPTWAAVSISLGESREELFFTRYQAGEIPFMVRVPLMISEDMSMDDEEQFGFERGLATLQDIVKRANVSTHSAKDMITKDIRAKWWKEREALDTELHDLLVNIENNWLRGYKGIFGGYKRHPELIARFNASFVRILNQHLPSRNSGNKKKNNRIVTLDERVIELFLGIGDPTEDGVDLEDPIQDLIYLIIDILQFHGEKNAADEIDLDDMIVLITDALESYHIAIKEYEDATVDEHTVLILDKSVHVLPWESLPCLDGRSVSRLPSLASLRDRVLLQNFSYENQAGLYINRANTGYILNPALDLTNTQKTYEEELRSMTGWEGLISKIPTEKEFARYLEDKDLFLYFGHGSGAQYIRARTVKKLNNCAVSLLMGCSSGKLTDAGEFEPYGMPVNYLQGGCPAVLVTLWDVTDKDIDKYSSKVFESWGLFRDEKDKKASKGKAKIKIKHDDKGTIEKSNQGTSSLCLATATSRSACKMRYLNGAAPVVYGIPVYLK</sequence>
<dbReference type="GO" id="GO:0044732">
    <property type="term" value="C:mitotic spindle pole body"/>
    <property type="evidence" value="ECO:0007669"/>
    <property type="project" value="TreeGrafter"/>
</dbReference>
<evidence type="ECO:0000256" key="4">
    <source>
        <dbReference type="ARBA" id="ARBA00022829"/>
    </source>
</evidence>
<feature type="compositionally biased region" description="Low complexity" evidence="5">
    <location>
        <begin position="1331"/>
        <end position="1340"/>
    </location>
</feature>
<dbReference type="InterPro" id="IPR030397">
    <property type="entry name" value="SEPARIN_core_dom"/>
</dbReference>
<evidence type="ECO:0000256" key="1">
    <source>
        <dbReference type="ARBA" id="ARBA00000451"/>
    </source>
</evidence>
<reference evidence="7 8" key="1">
    <citation type="submission" date="2019-06" db="EMBL/GenBank/DDBJ databases">
        <authorList>
            <person name="Palmer J.M."/>
        </authorList>
    </citation>
    <scope>NUCLEOTIDE SEQUENCE [LARGE SCALE GENOMIC DNA]</scope>
    <source>
        <strain evidence="7 8">TWF703</strain>
    </source>
</reference>
<dbReference type="PROSITE" id="PS51700">
    <property type="entry name" value="SEPARIN"/>
    <property type="match status" value="1"/>
</dbReference>
<evidence type="ECO:0000313" key="7">
    <source>
        <dbReference type="EMBL" id="KAF3145135.1"/>
    </source>
</evidence>
<keyword evidence="3" id="KW-0378">Hydrolase</keyword>
<evidence type="ECO:0000256" key="5">
    <source>
        <dbReference type="SAM" id="MobiDB-lite"/>
    </source>
</evidence>
<dbReference type="GO" id="GO:0072686">
    <property type="term" value="C:mitotic spindle"/>
    <property type="evidence" value="ECO:0007669"/>
    <property type="project" value="TreeGrafter"/>
</dbReference>
<dbReference type="Pfam" id="PF03568">
    <property type="entry name" value="Separin_C"/>
    <property type="match status" value="1"/>
</dbReference>
<dbReference type="GO" id="GO:0005737">
    <property type="term" value="C:cytoplasm"/>
    <property type="evidence" value="ECO:0007669"/>
    <property type="project" value="TreeGrafter"/>
</dbReference>
<dbReference type="GO" id="GO:0006508">
    <property type="term" value="P:proteolysis"/>
    <property type="evidence" value="ECO:0007669"/>
    <property type="project" value="InterPro"/>
</dbReference>
<dbReference type="Proteomes" id="UP000480548">
    <property type="component" value="Unassembled WGS sequence"/>
</dbReference>
<comment type="caution">
    <text evidence="7">The sequence shown here is derived from an EMBL/GenBank/DDBJ whole genome shotgun (WGS) entry which is preliminary data.</text>
</comment>
<dbReference type="GO" id="GO:0005634">
    <property type="term" value="C:nucleus"/>
    <property type="evidence" value="ECO:0007669"/>
    <property type="project" value="InterPro"/>
</dbReference>
<evidence type="ECO:0000313" key="8">
    <source>
        <dbReference type="Proteomes" id="UP000480548"/>
    </source>
</evidence>
<dbReference type="GO" id="GO:0004197">
    <property type="term" value="F:cysteine-type endopeptidase activity"/>
    <property type="evidence" value="ECO:0007669"/>
    <property type="project" value="InterPro"/>
</dbReference>
<dbReference type="EMBL" id="WIQZ01000005">
    <property type="protein sequence ID" value="KAF3145135.1"/>
    <property type="molecule type" value="Genomic_DNA"/>
</dbReference>
<name>A0A7C8JT22_ORBOL</name>
<evidence type="ECO:0000256" key="2">
    <source>
        <dbReference type="ARBA" id="ARBA00012489"/>
    </source>
</evidence>